<dbReference type="Proteomes" id="UP000271624">
    <property type="component" value="Unassembled WGS sequence"/>
</dbReference>
<dbReference type="AlphaFoldDB" id="A0A3S1AMS7"/>
<evidence type="ECO:0000313" key="1">
    <source>
        <dbReference type="EMBL" id="RUT04836.1"/>
    </source>
</evidence>
<protein>
    <submittedName>
        <fullName evidence="1">Uncharacterized protein</fullName>
    </submittedName>
</protein>
<proteinExistence type="predicted"/>
<name>A0A3S1AMS7_9CYAN</name>
<reference evidence="1" key="2">
    <citation type="journal article" date="2019" name="Genome Biol. Evol.">
        <title>Day and night: Metabolic profiles and evolutionary relationships of six axenic non-marine cyanobacteria.</title>
        <authorList>
            <person name="Will S.E."/>
            <person name="Henke P."/>
            <person name="Boedeker C."/>
            <person name="Huang S."/>
            <person name="Brinkmann H."/>
            <person name="Rohde M."/>
            <person name="Jarek M."/>
            <person name="Friedl T."/>
            <person name="Seufert S."/>
            <person name="Schumacher M."/>
            <person name="Overmann J."/>
            <person name="Neumann-Schaal M."/>
            <person name="Petersen J."/>
        </authorList>
    </citation>
    <scope>NUCLEOTIDE SEQUENCE [LARGE SCALE GENOMIC DNA]</scope>
    <source>
        <strain evidence="1">PCC 7102</strain>
    </source>
</reference>
<gene>
    <name evidence="1" type="ORF">DSM106972_044050</name>
</gene>
<dbReference type="EMBL" id="RSCL01000010">
    <property type="protein sequence ID" value="RUT04836.1"/>
    <property type="molecule type" value="Genomic_DNA"/>
</dbReference>
<reference evidence="1" key="1">
    <citation type="submission" date="2018-12" db="EMBL/GenBank/DDBJ databases">
        <authorList>
            <person name="Will S."/>
            <person name="Neumann-Schaal M."/>
            <person name="Henke P."/>
        </authorList>
    </citation>
    <scope>NUCLEOTIDE SEQUENCE</scope>
    <source>
        <strain evidence="1">PCC 7102</strain>
    </source>
</reference>
<organism evidence="1 2">
    <name type="scientific">Dulcicalothrix desertica PCC 7102</name>
    <dbReference type="NCBI Taxonomy" id="232991"/>
    <lineage>
        <taxon>Bacteria</taxon>
        <taxon>Bacillati</taxon>
        <taxon>Cyanobacteriota</taxon>
        <taxon>Cyanophyceae</taxon>
        <taxon>Nostocales</taxon>
        <taxon>Calotrichaceae</taxon>
        <taxon>Dulcicalothrix</taxon>
    </lineage>
</organism>
<keyword evidence="2" id="KW-1185">Reference proteome</keyword>
<comment type="caution">
    <text evidence="1">The sequence shown here is derived from an EMBL/GenBank/DDBJ whole genome shotgun (WGS) entry which is preliminary data.</text>
</comment>
<evidence type="ECO:0000313" key="2">
    <source>
        <dbReference type="Proteomes" id="UP000271624"/>
    </source>
</evidence>
<sequence length="168" mass="18334">MTCIVGFAAPKPVKKLVSTSKLEPLSQTACIGIRDYVVGSLKKKPSEIKLESQISFEDTINKVKGTACQITTQSTAKSFKSIADVAKPLEAILIKQEWKEEKSGAADGSEGKIMRFNKGNNLVLLNIESSLPKDVKCAADVPIDTCYQNAKPEQIKYKIVLTGTRTTR</sequence>
<accession>A0A3S1AMS7</accession>